<sequence>MPIKHLVLVKRGAEFSQQDPIHIETDGFRTLEQFKQSIARAFSIANAESISLHIGPTATKLATLDEVKLHDGKIGIKIDGREIQPPRGPHEFPYVGNHFEIHPDHVGNVSRLLKRYGSVVKTSNMGTTIYVTNDPRVSEVILGENEFFTKTTSDSSHPLFYLKDNTALFACDTDAAAFKVSHKFIPPSMSPKAVRQHLPAIQRAVEDSFRAFDELDDKDLAFHLYQYMFKLGGQIVYKVVLGLDVGHFDSVDSKPHEIIHLMGSYLSLMKQTSLSPQWYKYLPFGKSRQLALVRKRLWGRIDDAIRDVDSTAHMHMQQAAQHSDCIASYLQRATDDEGNMLPREFLLSNVVALVGAGLTTSSSMLSHLVYALAHYSDHHQESLLQELIDAGATADKITSWTYDELTTGLPAIDRFVKETLRLHSPAFQTARNAKRDVVVPGGWQIPKGAIVMPSFPAIHTHTDYWENPERFDPDRWIDLKPKHRMAYTPFAAGPRGCIAYNLAQLEAKVALAGLVYRYSFSDATDGPTIYDPEFLVIRPLNCYVRAVRRAAWPKSRSAG</sequence>
<protein>
    <submittedName>
        <fullName evidence="7">Cytochrome P450</fullName>
    </submittedName>
</protein>
<evidence type="ECO:0000256" key="4">
    <source>
        <dbReference type="ARBA" id="ARBA00022723"/>
    </source>
</evidence>
<dbReference type="PRINTS" id="PR00465">
    <property type="entry name" value="EP450IV"/>
</dbReference>
<keyword evidence="3" id="KW-0349">Heme</keyword>
<keyword evidence="8" id="KW-1185">Reference proteome</keyword>
<comment type="caution">
    <text evidence="7">The sequence shown here is derived from an EMBL/GenBank/DDBJ whole genome shotgun (WGS) entry which is preliminary data.</text>
</comment>
<evidence type="ECO:0000256" key="1">
    <source>
        <dbReference type="ARBA" id="ARBA00001971"/>
    </source>
</evidence>
<dbReference type="InterPro" id="IPR002403">
    <property type="entry name" value="Cyt_P450_E_grp-IV"/>
</dbReference>
<dbReference type="PRINTS" id="PR00385">
    <property type="entry name" value="P450"/>
</dbReference>
<keyword evidence="5" id="KW-0408">Iron</keyword>
<dbReference type="CDD" id="cd00302">
    <property type="entry name" value="cytochrome_P450"/>
    <property type="match status" value="1"/>
</dbReference>
<dbReference type="PANTHER" id="PTHR24305">
    <property type="entry name" value="CYTOCHROME P450"/>
    <property type="match status" value="1"/>
</dbReference>
<comment type="cofactor">
    <cofactor evidence="1">
        <name>heme</name>
        <dbReference type="ChEBI" id="CHEBI:30413"/>
    </cofactor>
</comment>
<organism evidence="7 8">
    <name type="scientific">Seiridium cardinale</name>
    <dbReference type="NCBI Taxonomy" id="138064"/>
    <lineage>
        <taxon>Eukaryota</taxon>
        <taxon>Fungi</taxon>
        <taxon>Dikarya</taxon>
        <taxon>Ascomycota</taxon>
        <taxon>Pezizomycotina</taxon>
        <taxon>Sordariomycetes</taxon>
        <taxon>Xylariomycetidae</taxon>
        <taxon>Amphisphaeriales</taxon>
        <taxon>Sporocadaceae</taxon>
        <taxon>Seiridium</taxon>
    </lineage>
</organism>
<gene>
    <name evidence="7" type="ORF">SCAR479_08261</name>
</gene>
<keyword evidence="4" id="KW-0479">Metal-binding</keyword>
<evidence type="ECO:0000256" key="3">
    <source>
        <dbReference type="ARBA" id="ARBA00022617"/>
    </source>
</evidence>
<reference evidence="7 8" key="1">
    <citation type="submission" date="2024-02" db="EMBL/GenBank/DDBJ databases">
        <title>First draft genome assembly of two strains of Seiridium cardinale.</title>
        <authorList>
            <person name="Emiliani G."/>
            <person name="Scali E."/>
        </authorList>
    </citation>
    <scope>NUCLEOTIDE SEQUENCE [LARGE SCALE GENOMIC DNA]</scope>
    <source>
        <strain evidence="7 8">BM-138-000479</strain>
    </source>
</reference>
<accession>A0ABR2XMF0</accession>
<comment type="similarity">
    <text evidence="2">Belongs to the cytochrome P450 family.</text>
</comment>
<dbReference type="PANTHER" id="PTHR24305:SF87">
    <property type="entry name" value="CYTOCHROME P450 MONOOXYGENASE ALND-RELATED"/>
    <property type="match status" value="1"/>
</dbReference>
<dbReference type="InterPro" id="IPR001128">
    <property type="entry name" value="Cyt_P450"/>
</dbReference>
<dbReference type="EMBL" id="JARVKM010000037">
    <property type="protein sequence ID" value="KAK9774987.1"/>
    <property type="molecule type" value="Genomic_DNA"/>
</dbReference>
<evidence type="ECO:0000313" key="8">
    <source>
        <dbReference type="Proteomes" id="UP001465668"/>
    </source>
</evidence>
<keyword evidence="6" id="KW-0560">Oxidoreductase</keyword>
<proteinExistence type="inferred from homology"/>
<dbReference type="Proteomes" id="UP001465668">
    <property type="component" value="Unassembled WGS sequence"/>
</dbReference>
<evidence type="ECO:0000256" key="2">
    <source>
        <dbReference type="ARBA" id="ARBA00010617"/>
    </source>
</evidence>
<dbReference type="Pfam" id="PF00067">
    <property type="entry name" value="p450"/>
    <property type="match status" value="1"/>
</dbReference>
<evidence type="ECO:0000256" key="5">
    <source>
        <dbReference type="ARBA" id="ARBA00023004"/>
    </source>
</evidence>
<keyword evidence="6" id="KW-0503">Monooxygenase</keyword>
<evidence type="ECO:0000256" key="6">
    <source>
        <dbReference type="ARBA" id="ARBA00023033"/>
    </source>
</evidence>
<evidence type="ECO:0000313" key="7">
    <source>
        <dbReference type="EMBL" id="KAK9774987.1"/>
    </source>
</evidence>
<dbReference type="SUPFAM" id="SSF48264">
    <property type="entry name" value="Cytochrome P450"/>
    <property type="match status" value="1"/>
</dbReference>
<name>A0ABR2XMF0_9PEZI</name>
<dbReference type="Gene3D" id="1.10.630.10">
    <property type="entry name" value="Cytochrome P450"/>
    <property type="match status" value="1"/>
</dbReference>
<dbReference type="InterPro" id="IPR036396">
    <property type="entry name" value="Cyt_P450_sf"/>
</dbReference>
<dbReference type="InterPro" id="IPR050121">
    <property type="entry name" value="Cytochrome_P450_monoxygenase"/>
</dbReference>